<gene>
    <name evidence="1" type="ORF">ST47_g6302</name>
</gene>
<comment type="caution">
    <text evidence="1">The sequence shown here is derived from an EMBL/GenBank/DDBJ whole genome shotgun (WGS) entry which is preliminary data.</text>
</comment>
<dbReference type="EMBL" id="JYNV01000212">
    <property type="protein sequence ID" value="KZM22574.1"/>
    <property type="molecule type" value="Genomic_DNA"/>
</dbReference>
<evidence type="ECO:0000313" key="1">
    <source>
        <dbReference type="EMBL" id="KZM22574.1"/>
    </source>
</evidence>
<proteinExistence type="predicted"/>
<dbReference type="AlphaFoldDB" id="A0A163CMT1"/>
<protein>
    <submittedName>
        <fullName evidence="1">Uncharacterized protein</fullName>
    </submittedName>
</protein>
<dbReference type="Proteomes" id="UP000076837">
    <property type="component" value="Unassembled WGS sequence"/>
</dbReference>
<evidence type="ECO:0000313" key="2">
    <source>
        <dbReference type="Proteomes" id="UP000076837"/>
    </source>
</evidence>
<reference evidence="1 2" key="1">
    <citation type="journal article" date="2016" name="Sci. Rep.">
        <title>Draft genome sequencing and secretome analysis of fungal phytopathogen Ascochyta rabiei provides insight into the necrotrophic effector repertoire.</title>
        <authorList>
            <person name="Verma S."/>
            <person name="Gazara R.K."/>
            <person name="Nizam S."/>
            <person name="Parween S."/>
            <person name="Chattopadhyay D."/>
            <person name="Verma P.K."/>
        </authorList>
    </citation>
    <scope>NUCLEOTIDE SEQUENCE [LARGE SCALE GENOMIC DNA]</scope>
    <source>
        <strain evidence="1 2">ArDII</strain>
    </source>
</reference>
<organism evidence="1 2">
    <name type="scientific">Didymella rabiei</name>
    <name type="common">Chickpea ascochyta blight fungus</name>
    <name type="synonym">Mycosphaerella rabiei</name>
    <dbReference type="NCBI Taxonomy" id="5454"/>
    <lineage>
        <taxon>Eukaryota</taxon>
        <taxon>Fungi</taxon>
        <taxon>Dikarya</taxon>
        <taxon>Ascomycota</taxon>
        <taxon>Pezizomycotina</taxon>
        <taxon>Dothideomycetes</taxon>
        <taxon>Pleosporomycetidae</taxon>
        <taxon>Pleosporales</taxon>
        <taxon>Pleosporineae</taxon>
        <taxon>Didymellaceae</taxon>
        <taxon>Ascochyta</taxon>
    </lineage>
</organism>
<keyword evidence="2" id="KW-1185">Reference proteome</keyword>
<accession>A0A163CMT1</accession>
<sequence length="92" mass="10237">MAPAPLSVRYPVHNNLRCDFWLQVSSVQDPLIINDKLVELLGLPSLADHVTAGWFRGGTLLPFLSAASTQVLFNLANQQDGNERSTRLNRHI</sequence>
<name>A0A163CMT1_DIDRA</name>